<dbReference type="PANTHER" id="PTHR31606">
    <property type="entry name" value="WW DOMAIN BINDING PROTEIN 2, ISOFORM E"/>
    <property type="match status" value="1"/>
</dbReference>
<dbReference type="Gene3D" id="2.30.29.30">
    <property type="entry name" value="Pleckstrin-homology domain (PH domain)/Phosphotyrosine-binding domain (PTB)"/>
    <property type="match status" value="1"/>
</dbReference>
<dbReference type="InterPro" id="IPR044852">
    <property type="entry name" value="WBP2-like"/>
</dbReference>
<accession>A0A5C3MF01</accession>
<dbReference type="InterPro" id="IPR011993">
    <property type="entry name" value="PH-like_dom_sf"/>
</dbReference>
<dbReference type="AlphaFoldDB" id="A0A5C3MF01"/>
<reference evidence="1 2" key="1">
    <citation type="journal article" date="2019" name="Nat. Ecol. Evol.">
        <title>Megaphylogeny resolves global patterns of mushroom evolution.</title>
        <authorList>
            <person name="Varga T."/>
            <person name="Krizsan K."/>
            <person name="Foldi C."/>
            <person name="Dima B."/>
            <person name="Sanchez-Garcia M."/>
            <person name="Sanchez-Ramirez S."/>
            <person name="Szollosi G.J."/>
            <person name="Szarkandi J.G."/>
            <person name="Papp V."/>
            <person name="Albert L."/>
            <person name="Andreopoulos W."/>
            <person name="Angelini C."/>
            <person name="Antonin V."/>
            <person name="Barry K.W."/>
            <person name="Bougher N.L."/>
            <person name="Buchanan P."/>
            <person name="Buyck B."/>
            <person name="Bense V."/>
            <person name="Catcheside P."/>
            <person name="Chovatia M."/>
            <person name="Cooper J."/>
            <person name="Damon W."/>
            <person name="Desjardin D."/>
            <person name="Finy P."/>
            <person name="Geml J."/>
            <person name="Haridas S."/>
            <person name="Hughes K."/>
            <person name="Justo A."/>
            <person name="Karasinski D."/>
            <person name="Kautmanova I."/>
            <person name="Kiss B."/>
            <person name="Kocsube S."/>
            <person name="Kotiranta H."/>
            <person name="LaButti K.M."/>
            <person name="Lechner B.E."/>
            <person name="Liimatainen K."/>
            <person name="Lipzen A."/>
            <person name="Lukacs Z."/>
            <person name="Mihaltcheva S."/>
            <person name="Morgado L.N."/>
            <person name="Niskanen T."/>
            <person name="Noordeloos M.E."/>
            <person name="Ohm R.A."/>
            <person name="Ortiz-Santana B."/>
            <person name="Ovrebo C."/>
            <person name="Racz N."/>
            <person name="Riley R."/>
            <person name="Savchenko A."/>
            <person name="Shiryaev A."/>
            <person name="Soop K."/>
            <person name="Spirin V."/>
            <person name="Szebenyi C."/>
            <person name="Tomsovsky M."/>
            <person name="Tulloss R.E."/>
            <person name="Uehling J."/>
            <person name="Grigoriev I.V."/>
            <person name="Vagvolgyi C."/>
            <person name="Papp T."/>
            <person name="Martin F.M."/>
            <person name="Miettinen O."/>
            <person name="Hibbett D.S."/>
            <person name="Nagy L.G."/>
        </authorList>
    </citation>
    <scope>NUCLEOTIDE SEQUENCE [LARGE SCALE GENOMIC DNA]</scope>
    <source>
        <strain evidence="1 2">CBS 166.37</strain>
    </source>
</reference>
<dbReference type="SUPFAM" id="SSF50729">
    <property type="entry name" value="PH domain-like"/>
    <property type="match status" value="1"/>
</dbReference>
<name>A0A5C3MF01_9AGAR</name>
<dbReference type="PANTHER" id="PTHR31606:SF1">
    <property type="entry name" value="WW DOMAIN BINDING PROTEIN 2, ISOFORM E"/>
    <property type="match status" value="1"/>
</dbReference>
<organism evidence="1 2">
    <name type="scientific">Crucibulum laeve</name>
    <dbReference type="NCBI Taxonomy" id="68775"/>
    <lineage>
        <taxon>Eukaryota</taxon>
        <taxon>Fungi</taxon>
        <taxon>Dikarya</taxon>
        <taxon>Basidiomycota</taxon>
        <taxon>Agaricomycotina</taxon>
        <taxon>Agaricomycetes</taxon>
        <taxon>Agaricomycetidae</taxon>
        <taxon>Agaricales</taxon>
        <taxon>Agaricineae</taxon>
        <taxon>Nidulariaceae</taxon>
        <taxon>Crucibulum</taxon>
    </lineage>
</organism>
<dbReference type="Proteomes" id="UP000308652">
    <property type="component" value="Unassembled WGS sequence"/>
</dbReference>
<protein>
    <recommendedName>
        <fullName evidence="3">GRAM domain-containing protein</fullName>
    </recommendedName>
</protein>
<proteinExistence type="predicted"/>
<dbReference type="GO" id="GO:0003713">
    <property type="term" value="F:transcription coactivator activity"/>
    <property type="evidence" value="ECO:0007669"/>
    <property type="project" value="InterPro"/>
</dbReference>
<dbReference type="STRING" id="68775.A0A5C3MF01"/>
<dbReference type="OrthoDB" id="1259151at2759"/>
<dbReference type="GO" id="GO:0005634">
    <property type="term" value="C:nucleus"/>
    <property type="evidence" value="ECO:0007669"/>
    <property type="project" value="TreeGrafter"/>
</dbReference>
<evidence type="ECO:0000313" key="2">
    <source>
        <dbReference type="Proteomes" id="UP000308652"/>
    </source>
</evidence>
<sequence length="191" mass="20816">MALNWTMLNPNRTPVPLPNEMTITTIDSGVELSLTIPDAPPTSGNATAGGSGGVKKTKGLGRVWLTDQRLIFTTDKSPSSAFESLSVPLHSILSTRFEQPTFGANYLTFEIKPSNEGGLAEGTMAELRFKDRAMFEFVSLLEKTRERVIYMRRQQASEDEEGLPTYTLPAESSTVSMVGGIPVENPPGYDV</sequence>
<evidence type="ECO:0000313" key="1">
    <source>
        <dbReference type="EMBL" id="TFK43932.1"/>
    </source>
</evidence>
<dbReference type="GO" id="GO:0031490">
    <property type="term" value="F:chromatin DNA binding"/>
    <property type="evidence" value="ECO:0007669"/>
    <property type="project" value="TreeGrafter"/>
</dbReference>
<dbReference type="EMBL" id="ML213591">
    <property type="protein sequence ID" value="TFK43932.1"/>
    <property type="molecule type" value="Genomic_DNA"/>
</dbReference>
<gene>
    <name evidence="1" type="ORF">BDQ12DRAFT_675821</name>
</gene>
<evidence type="ECO:0008006" key="3">
    <source>
        <dbReference type="Google" id="ProtNLM"/>
    </source>
</evidence>
<dbReference type="CDD" id="cd13214">
    <property type="entry name" value="PH-GRAM_WBP2"/>
    <property type="match status" value="1"/>
</dbReference>
<keyword evidence="2" id="KW-1185">Reference proteome</keyword>